<feature type="transmembrane region" description="Helical" evidence="1">
    <location>
        <begin position="196"/>
        <end position="216"/>
    </location>
</feature>
<feature type="transmembrane region" description="Helical" evidence="1">
    <location>
        <begin position="20"/>
        <end position="39"/>
    </location>
</feature>
<feature type="transmembrane region" description="Helical" evidence="1">
    <location>
        <begin position="298"/>
        <end position="322"/>
    </location>
</feature>
<dbReference type="EMBL" id="BJXA01000012">
    <property type="protein sequence ID" value="GEM37979.1"/>
    <property type="molecule type" value="Genomic_DNA"/>
</dbReference>
<comment type="caution">
    <text evidence="2">The sequence shown here is derived from an EMBL/GenBank/DDBJ whole genome shotgun (WGS) entry which is preliminary data.</text>
</comment>
<dbReference type="Proteomes" id="UP000321424">
    <property type="component" value="Unassembled WGS sequence"/>
</dbReference>
<dbReference type="Pfam" id="PF06772">
    <property type="entry name" value="LtrA"/>
    <property type="match status" value="1"/>
</dbReference>
<keyword evidence="3" id="KW-1185">Reference proteome</keyword>
<reference evidence="2 3" key="1">
    <citation type="submission" date="2019-07" db="EMBL/GenBank/DDBJ databases">
        <title>Whole genome shotgun sequence of Nocardia ninae NBRC 108245.</title>
        <authorList>
            <person name="Hosoyama A."/>
            <person name="Uohara A."/>
            <person name="Ohji S."/>
            <person name="Ichikawa N."/>
        </authorList>
    </citation>
    <scope>NUCLEOTIDE SEQUENCE [LARGE SCALE GENOMIC DNA]</scope>
    <source>
        <strain evidence="2 3">NBRC 108245</strain>
    </source>
</reference>
<evidence type="ECO:0000313" key="3">
    <source>
        <dbReference type="Proteomes" id="UP000321424"/>
    </source>
</evidence>
<feature type="transmembrane region" description="Helical" evidence="1">
    <location>
        <begin position="354"/>
        <end position="373"/>
    </location>
</feature>
<sequence length="382" mass="40837">MTNQSAELSAEGGQLRASTLELFFDLVFVFTITQLTHVFTHHPGWQALGQVALLFGLIWWMYSGYVWLTNEVAPNSSTRRTWLLIGMFSFFVLALAIPDAFHGTGLAFGFGYVLVTAVHTALFASGGGASAARAIKHIAPFNFLAAGLVLAGGFLHGWPQYACWGLGFAVQVASPYLIDTGDFVIRASHFCERHGLVVIVAIGESIVAIGAGLAGVKITPQLIVTVSLALCLAYVLWWAYFGFDDERGEHALAATPDRERSRPAVLAYGYALYPLLIGITVTSAGLQMSIGHGNESVSLAAAAALSGGVALYFLGQFFFRLALKLPRPWIRLIAAAAVAATTPIGVVWVSWAQLATLVAVGYLAVIADDLITLRSGQHSSYL</sequence>
<feature type="transmembrane region" description="Helical" evidence="1">
    <location>
        <begin position="264"/>
        <end position="286"/>
    </location>
</feature>
<dbReference type="PANTHER" id="PTHR36840">
    <property type="entry name" value="BLL5714 PROTEIN"/>
    <property type="match status" value="1"/>
</dbReference>
<feature type="transmembrane region" description="Helical" evidence="1">
    <location>
        <begin position="81"/>
        <end position="101"/>
    </location>
</feature>
<feature type="transmembrane region" description="Helical" evidence="1">
    <location>
        <begin position="51"/>
        <end position="69"/>
    </location>
</feature>
<dbReference type="OrthoDB" id="7698234at2"/>
<organism evidence="2 3">
    <name type="scientific">Nocardia ninae NBRC 108245</name>
    <dbReference type="NCBI Taxonomy" id="1210091"/>
    <lineage>
        <taxon>Bacteria</taxon>
        <taxon>Bacillati</taxon>
        <taxon>Actinomycetota</taxon>
        <taxon>Actinomycetes</taxon>
        <taxon>Mycobacteriales</taxon>
        <taxon>Nocardiaceae</taxon>
        <taxon>Nocardia</taxon>
    </lineage>
</organism>
<gene>
    <name evidence="2" type="ORF">NN4_24980</name>
</gene>
<proteinExistence type="predicted"/>
<feature type="transmembrane region" description="Helical" evidence="1">
    <location>
        <begin position="107"/>
        <end position="126"/>
    </location>
</feature>
<keyword evidence="1" id="KW-0472">Membrane</keyword>
<dbReference type="RefSeq" id="WP_147130033.1">
    <property type="nucleotide sequence ID" value="NZ_BJXA01000012.1"/>
</dbReference>
<evidence type="ECO:0000313" key="2">
    <source>
        <dbReference type="EMBL" id="GEM37979.1"/>
    </source>
</evidence>
<feature type="transmembrane region" description="Helical" evidence="1">
    <location>
        <begin position="222"/>
        <end position="243"/>
    </location>
</feature>
<protein>
    <submittedName>
        <fullName evidence="2">Low temperature requirement protein A</fullName>
    </submittedName>
</protein>
<keyword evidence="1" id="KW-0812">Transmembrane</keyword>
<evidence type="ECO:0000256" key="1">
    <source>
        <dbReference type="SAM" id="Phobius"/>
    </source>
</evidence>
<name>A0A511MBK6_9NOCA</name>
<dbReference type="PANTHER" id="PTHR36840:SF1">
    <property type="entry name" value="BLL5714 PROTEIN"/>
    <property type="match status" value="1"/>
</dbReference>
<dbReference type="AlphaFoldDB" id="A0A511MBK6"/>
<accession>A0A511MBK6</accession>
<keyword evidence="1" id="KW-1133">Transmembrane helix</keyword>
<dbReference type="InterPro" id="IPR010640">
    <property type="entry name" value="Low_temperature_requirement_A"/>
</dbReference>